<dbReference type="Pfam" id="PF04783">
    <property type="entry name" value="DUF630"/>
    <property type="match status" value="1"/>
</dbReference>
<feature type="compositionally biased region" description="Pro residues" evidence="2">
    <location>
        <begin position="77"/>
        <end position="101"/>
    </location>
</feature>
<feature type="domain" description="DUF632" evidence="3">
    <location>
        <begin position="206"/>
        <end position="388"/>
    </location>
</feature>
<dbReference type="EMBL" id="JACGCM010000560">
    <property type="protein sequence ID" value="KAF6170806.1"/>
    <property type="molecule type" value="Genomic_DNA"/>
</dbReference>
<reference evidence="5 6" key="1">
    <citation type="journal article" date="2020" name="IScience">
        <title>Genome Sequencing of the Endangered Kingdonia uniflora (Circaeasteraceae, Ranunculales) Reveals Potential Mechanisms of Evolutionary Specialization.</title>
        <authorList>
            <person name="Sun Y."/>
            <person name="Deng T."/>
            <person name="Zhang A."/>
            <person name="Moore M.J."/>
            <person name="Landis J.B."/>
            <person name="Lin N."/>
            <person name="Zhang H."/>
            <person name="Zhang X."/>
            <person name="Huang J."/>
            <person name="Zhang X."/>
            <person name="Sun H."/>
            <person name="Wang H."/>
        </authorList>
    </citation>
    <scope>NUCLEOTIDE SEQUENCE [LARGE SCALE GENOMIC DNA]</scope>
    <source>
        <strain evidence="5">TB1705</strain>
        <tissue evidence="5">Leaf</tissue>
    </source>
</reference>
<evidence type="ECO:0000256" key="2">
    <source>
        <dbReference type="SAM" id="MobiDB-lite"/>
    </source>
</evidence>
<keyword evidence="1" id="KW-0175">Coiled coil</keyword>
<evidence type="ECO:0000256" key="1">
    <source>
        <dbReference type="SAM" id="Coils"/>
    </source>
</evidence>
<dbReference type="OrthoDB" id="1919226at2759"/>
<name>A0A7J7NUE3_9MAGN</name>
<evidence type="ECO:0000259" key="3">
    <source>
        <dbReference type="Pfam" id="PF04782"/>
    </source>
</evidence>
<dbReference type="SUPFAM" id="SSF101447">
    <property type="entry name" value="Formin homology 2 domain (FH2 domain)"/>
    <property type="match status" value="1"/>
</dbReference>
<gene>
    <name evidence="5" type="ORF">GIB67_015758</name>
</gene>
<evidence type="ECO:0000259" key="4">
    <source>
        <dbReference type="Pfam" id="PF04783"/>
    </source>
</evidence>
<dbReference type="Pfam" id="PF04782">
    <property type="entry name" value="DUF632"/>
    <property type="match status" value="1"/>
</dbReference>
<dbReference type="PANTHER" id="PTHR21450">
    <property type="entry name" value="PROTEIN ALTERED PHOSPHATE STARVATION RESPONSE 1"/>
    <property type="match status" value="1"/>
</dbReference>
<feature type="region of interest" description="Disordered" evidence="2">
    <location>
        <begin position="69"/>
        <end position="174"/>
    </location>
</feature>
<dbReference type="InterPro" id="IPR006867">
    <property type="entry name" value="DUF632"/>
</dbReference>
<proteinExistence type="predicted"/>
<dbReference type="AlphaFoldDB" id="A0A7J7NUE3"/>
<feature type="compositionally biased region" description="Pro residues" evidence="2">
    <location>
        <begin position="116"/>
        <end position="128"/>
    </location>
</feature>
<keyword evidence="6" id="KW-1185">Reference proteome</keyword>
<evidence type="ECO:0000313" key="5">
    <source>
        <dbReference type="EMBL" id="KAF6170806.1"/>
    </source>
</evidence>
<sequence>MGCCYSRVEREEMVSRCKARRRYMKHFVKARQAFSAAHIMYLRSLRGTGSALLQFASAETTNRSYHNIHHHHHHLPPLIPSPPPVTPTPTPLPPPPPPPMSPSSDNWTSVTESPARAPPPPPPPPPPSSWDFWDPFGHFASSKSVTEEEWDEEATTRSTMTMSEAPGTTTVSASIAPPPSIVSVSTLSKDTTSELALVVSRNSKDLVEIIKELDEYFLKAADVGNHVSALLEASSSSFSNQRTTCKVYNCGKSLSPLTWTWGSTSKSSSSYGSMSHEMFCADAGGVEGAVHSRHCLTVEKLYAWEKKLFEEVKNAESIKIEHEKRESQLRKQEARGSDYLKTEKNKKEIEKLESRMMVASQAIETTSTEIIRVREVELYPQLLDLVKGSVI</sequence>
<protein>
    <submittedName>
        <fullName evidence="5">Uncharacterized protein</fullName>
    </submittedName>
</protein>
<dbReference type="InterPro" id="IPR006868">
    <property type="entry name" value="DUF630"/>
</dbReference>
<feature type="coiled-coil region" evidence="1">
    <location>
        <begin position="312"/>
        <end position="369"/>
    </location>
</feature>
<dbReference type="PANTHER" id="PTHR21450:SF23">
    <property type="entry name" value="PROTEIN ALTERED PHOSPHATE STARVATION RESPONSE 1"/>
    <property type="match status" value="1"/>
</dbReference>
<dbReference type="Proteomes" id="UP000541444">
    <property type="component" value="Unassembled WGS sequence"/>
</dbReference>
<organism evidence="5 6">
    <name type="scientific">Kingdonia uniflora</name>
    <dbReference type="NCBI Taxonomy" id="39325"/>
    <lineage>
        <taxon>Eukaryota</taxon>
        <taxon>Viridiplantae</taxon>
        <taxon>Streptophyta</taxon>
        <taxon>Embryophyta</taxon>
        <taxon>Tracheophyta</taxon>
        <taxon>Spermatophyta</taxon>
        <taxon>Magnoliopsida</taxon>
        <taxon>Ranunculales</taxon>
        <taxon>Circaeasteraceae</taxon>
        <taxon>Kingdonia</taxon>
    </lineage>
</organism>
<comment type="caution">
    <text evidence="5">The sequence shown here is derived from an EMBL/GenBank/DDBJ whole genome shotgun (WGS) entry which is preliminary data.</text>
</comment>
<accession>A0A7J7NUE3</accession>
<feature type="domain" description="DUF630" evidence="4">
    <location>
        <begin position="1"/>
        <end position="59"/>
    </location>
</feature>
<evidence type="ECO:0000313" key="6">
    <source>
        <dbReference type="Proteomes" id="UP000541444"/>
    </source>
</evidence>